<dbReference type="PROSITE" id="PS00018">
    <property type="entry name" value="EF_HAND_1"/>
    <property type="match status" value="2"/>
</dbReference>
<dbReference type="PANTHER" id="PTHR46311:SF3">
    <property type="entry name" value="CALCIUM-BINDING PROTEIN 8"/>
    <property type="match status" value="1"/>
</dbReference>
<keyword evidence="7" id="KW-0677">Repeat</keyword>
<keyword evidence="9" id="KW-1133">Transmembrane helix</keyword>
<evidence type="ECO:0000256" key="1">
    <source>
        <dbReference type="ARBA" id="ARBA00004521"/>
    </source>
</evidence>
<dbReference type="Pfam" id="PF13499">
    <property type="entry name" value="EF-hand_7"/>
    <property type="match status" value="1"/>
</dbReference>
<dbReference type="InterPro" id="IPR011992">
    <property type="entry name" value="EF-hand-dom_pair"/>
</dbReference>
<evidence type="ECO:0000256" key="8">
    <source>
        <dbReference type="ARBA" id="ARBA00022837"/>
    </source>
</evidence>
<reference evidence="16" key="3">
    <citation type="submission" date="2025-09" db="UniProtKB">
        <authorList>
            <consortium name="Ensembl"/>
        </authorList>
    </citation>
    <scope>IDENTIFICATION</scope>
    <source>
        <strain evidence="16">breed Abyssinian</strain>
    </source>
</reference>
<keyword evidence="5" id="KW-0812">Transmembrane</keyword>
<feature type="compositionally biased region" description="Low complexity" evidence="14">
    <location>
        <begin position="556"/>
        <end position="566"/>
    </location>
</feature>
<feature type="compositionally biased region" description="Pro residues" evidence="14">
    <location>
        <begin position="265"/>
        <end position="277"/>
    </location>
</feature>
<evidence type="ECO:0000256" key="2">
    <source>
        <dbReference type="ARBA" id="ARBA00004556"/>
    </source>
</evidence>
<proteinExistence type="predicted"/>
<keyword evidence="6" id="KW-0479">Metal-binding</keyword>
<evidence type="ECO:0000256" key="4">
    <source>
        <dbReference type="ARBA" id="ARBA00022490"/>
    </source>
</evidence>
<evidence type="ECO:0000256" key="10">
    <source>
        <dbReference type="ARBA" id="ARBA00023034"/>
    </source>
</evidence>
<name>A0ABI7Y2D6_FELCA</name>
<evidence type="ECO:0000256" key="13">
    <source>
        <dbReference type="ARBA" id="ARBA00038636"/>
    </source>
</evidence>
<evidence type="ECO:0000256" key="3">
    <source>
        <dbReference type="ARBA" id="ARBA00022475"/>
    </source>
</evidence>
<keyword evidence="17" id="KW-1185">Reference proteome</keyword>
<evidence type="ECO:0000259" key="15">
    <source>
        <dbReference type="PROSITE" id="PS50222"/>
    </source>
</evidence>
<evidence type="ECO:0000256" key="12">
    <source>
        <dbReference type="ARBA" id="ARBA00037801"/>
    </source>
</evidence>
<comment type="subunit">
    <text evidence="13">Interacts with PI4KB. This binding competes with FREQ/NCS1 binding in a calcium-dependent manner.</text>
</comment>
<evidence type="ECO:0000313" key="16">
    <source>
        <dbReference type="Ensembl" id="ENSFCTP00005028725.1"/>
    </source>
</evidence>
<dbReference type="SUPFAM" id="SSF47473">
    <property type="entry name" value="EF-hand"/>
    <property type="match status" value="1"/>
</dbReference>
<feature type="domain" description="EF-hand" evidence="15">
    <location>
        <begin position="382"/>
        <end position="417"/>
    </location>
</feature>
<keyword evidence="11" id="KW-0472">Membrane</keyword>
<dbReference type="PROSITE" id="PS00303">
    <property type="entry name" value="S100_CABP"/>
    <property type="match status" value="1"/>
</dbReference>
<dbReference type="Ensembl" id="ENSFCTT00005040637.1">
    <property type="protein sequence ID" value="ENSFCTP00005028725.1"/>
    <property type="gene ID" value="ENSFCTG00005014134.1"/>
</dbReference>
<keyword evidence="3" id="KW-1003">Cell membrane</keyword>
<evidence type="ECO:0000313" key="17">
    <source>
        <dbReference type="Proteomes" id="UP000823872"/>
    </source>
</evidence>
<keyword evidence="4" id="KW-0963">Cytoplasm</keyword>
<dbReference type="PROSITE" id="PS50222">
    <property type="entry name" value="EF_HAND_2"/>
    <property type="match status" value="2"/>
</dbReference>
<evidence type="ECO:0000256" key="14">
    <source>
        <dbReference type="SAM" id="MobiDB-lite"/>
    </source>
</evidence>
<evidence type="ECO:0000256" key="9">
    <source>
        <dbReference type="ARBA" id="ARBA00022989"/>
    </source>
</evidence>
<dbReference type="Gene3D" id="1.10.238.10">
    <property type="entry name" value="EF-hand"/>
    <property type="match status" value="1"/>
</dbReference>
<dbReference type="Proteomes" id="UP000823872">
    <property type="component" value="Chromosome E3"/>
</dbReference>
<feature type="compositionally biased region" description="Basic and acidic residues" evidence="14">
    <location>
        <begin position="137"/>
        <end position="146"/>
    </location>
</feature>
<sequence length="572" mass="61585">GGGRSGELSNTEKQQFAGVNVGSFFGEEKKEDRLPSSSSPPACVPVCAVRVCVCVCVCVCASVSARAPRRSSGCAAWKPREPLERRRGGGGGSPSLGAAGARVADASPGPRLLSRPEAERGRRCGRPPGPGGPAGEEPGRRPELHGVSRARNSGGASATGLRGAARQPRTWAEPARRGSARPAGAGGVEERAVPGCGARVPRREQRTRTGRSVPGSRSEPTRGSRRPGARLGSGPGRRGSRRQRGCRRGDAAAGWGCERQAERCPPAPAAAPPPPCGPRRKPPAPRGGASEPGLRGSGPRGRPRPSQREKMPFHHVTAGLLYKGNYLNRSLSAGSDSEQLANISVEELDEIREAFRVLDRDGNGFISKQELGMAMRSLGYMPSEVELAIIMQRLDMDGDGQVDFDEFMTILGPKLVSSEGRDGFLGNTIDSIFWQFDMQRITLEELKHILYHAFRDHLTMKDIENIIINEEESLQETSENCQTEFEGGPLGKDCLCALLPEGTGQKQPHSQKYSREFNPVLPEERSFSWGQNIDPREAIFLGLVKEKCMRRNRTGRPASARASSAPSPWPSS</sequence>
<dbReference type="SMART" id="SM00054">
    <property type="entry name" value="EFh"/>
    <property type="match status" value="2"/>
</dbReference>
<organism evidence="16 17">
    <name type="scientific">Felis catus</name>
    <name type="common">Cat</name>
    <name type="synonym">Felis silvestris catus</name>
    <dbReference type="NCBI Taxonomy" id="9685"/>
    <lineage>
        <taxon>Eukaryota</taxon>
        <taxon>Metazoa</taxon>
        <taxon>Chordata</taxon>
        <taxon>Craniata</taxon>
        <taxon>Vertebrata</taxon>
        <taxon>Euteleostomi</taxon>
        <taxon>Mammalia</taxon>
        <taxon>Eutheria</taxon>
        <taxon>Laurasiatheria</taxon>
        <taxon>Carnivora</taxon>
        <taxon>Feliformia</taxon>
        <taxon>Felidae</taxon>
        <taxon>Felinae</taxon>
        <taxon>Felis</taxon>
    </lineage>
</organism>
<accession>A0ABI7Y2D6</accession>
<protein>
    <submittedName>
        <fullName evidence="16">Calneuron 1</fullName>
    </submittedName>
</protein>
<evidence type="ECO:0000256" key="11">
    <source>
        <dbReference type="ARBA" id="ARBA00023136"/>
    </source>
</evidence>
<evidence type="ECO:0000256" key="7">
    <source>
        <dbReference type="ARBA" id="ARBA00022737"/>
    </source>
</evidence>
<evidence type="ECO:0000256" key="6">
    <source>
        <dbReference type="ARBA" id="ARBA00022723"/>
    </source>
</evidence>
<keyword evidence="10" id="KW-0333">Golgi apparatus</keyword>
<keyword evidence="8" id="KW-0106">Calcium</keyword>
<dbReference type="InterPro" id="IPR001751">
    <property type="entry name" value="S100/CaBP7/8-like_CS"/>
</dbReference>
<dbReference type="InterPro" id="IPR002048">
    <property type="entry name" value="EF_hand_dom"/>
</dbReference>
<dbReference type="InterPro" id="IPR018247">
    <property type="entry name" value="EF_Hand_1_Ca_BS"/>
</dbReference>
<dbReference type="CDD" id="cd00051">
    <property type="entry name" value="EFh"/>
    <property type="match status" value="1"/>
</dbReference>
<feature type="domain" description="EF-hand" evidence="15">
    <location>
        <begin position="346"/>
        <end position="381"/>
    </location>
</feature>
<dbReference type="InterPro" id="IPR051111">
    <property type="entry name" value="Ca-binding_regulatory"/>
</dbReference>
<feature type="region of interest" description="Disordered" evidence="14">
    <location>
        <begin position="82"/>
        <end position="313"/>
    </location>
</feature>
<reference evidence="16 17" key="1">
    <citation type="submission" date="2021-02" db="EMBL/GenBank/DDBJ databases">
        <title>Safari Cat Assemblies.</title>
        <authorList>
            <person name="Bredemeyer K.R."/>
            <person name="Murphy W.J."/>
        </authorList>
    </citation>
    <scope>NUCLEOTIDE SEQUENCE [LARGE SCALE GENOMIC DNA]</scope>
</reference>
<comment type="subcellular location">
    <subcellularLocation>
        <location evidence="1">Cell membrane</location>
        <topology evidence="1">Single-pass type IV membrane protein</topology>
    </subcellularLocation>
    <subcellularLocation>
        <location evidence="2">Cytoplasm</location>
        <location evidence="2">Perinuclear region</location>
    </subcellularLocation>
    <subcellularLocation>
        <location evidence="12">Golgi apparatus</location>
        <location evidence="12">trans-Golgi network membrane</location>
        <topology evidence="12">Single-pass type IV membrane protein</topology>
    </subcellularLocation>
</comment>
<evidence type="ECO:0000256" key="5">
    <source>
        <dbReference type="ARBA" id="ARBA00022692"/>
    </source>
</evidence>
<dbReference type="GeneTree" id="ENSGT00940000159212"/>
<feature type="region of interest" description="Disordered" evidence="14">
    <location>
        <begin position="550"/>
        <end position="572"/>
    </location>
</feature>
<dbReference type="PANTHER" id="PTHR46311">
    <property type="entry name" value="CALCIUM-BINDING PROTEIN 8-RELATED"/>
    <property type="match status" value="1"/>
</dbReference>
<reference evidence="16" key="2">
    <citation type="submission" date="2025-08" db="UniProtKB">
        <authorList>
            <consortium name="Ensembl"/>
        </authorList>
    </citation>
    <scope>IDENTIFICATION</scope>
    <source>
        <strain evidence="16">breed Abyssinian</strain>
    </source>
</reference>